<dbReference type="GO" id="GO:0035591">
    <property type="term" value="F:signaling adaptor activity"/>
    <property type="evidence" value="ECO:0007669"/>
    <property type="project" value="TreeGrafter"/>
</dbReference>
<dbReference type="Gene3D" id="3.80.10.10">
    <property type="entry name" value="Ribonuclease Inhibitor"/>
    <property type="match status" value="1"/>
</dbReference>
<evidence type="ECO:0000256" key="1">
    <source>
        <dbReference type="ARBA" id="ARBA00022614"/>
    </source>
</evidence>
<dbReference type="InterPro" id="IPR013320">
    <property type="entry name" value="ConA-like_dom_sf"/>
</dbReference>
<dbReference type="PANTHER" id="PTHR47566:SF1">
    <property type="entry name" value="PROTEIN NUD1"/>
    <property type="match status" value="1"/>
</dbReference>
<evidence type="ECO:0008006" key="4">
    <source>
        <dbReference type="Google" id="ProtNLM"/>
    </source>
</evidence>
<organism evidence="3">
    <name type="scientific">marine metagenome</name>
    <dbReference type="NCBI Taxonomy" id="408172"/>
    <lineage>
        <taxon>unclassified sequences</taxon>
        <taxon>metagenomes</taxon>
        <taxon>ecological metagenomes</taxon>
    </lineage>
</organism>
<name>A0A382D2F4_9ZZZZ</name>
<dbReference type="InterPro" id="IPR032675">
    <property type="entry name" value="LRR_dom_sf"/>
</dbReference>
<dbReference type="PANTHER" id="PTHR47566">
    <property type="match status" value="1"/>
</dbReference>
<dbReference type="Pfam" id="PF13385">
    <property type="entry name" value="Laminin_G_3"/>
    <property type="match status" value="1"/>
</dbReference>
<reference evidence="3" key="1">
    <citation type="submission" date="2018-05" db="EMBL/GenBank/DDBJ databases">
        <authorList>
            <person name="Lanie J.A."/>
            <person name="Ng W.-L."/>
            <person name="Kazmierczak K.M."/>
            <person name="Andrzejewski T.M."/>
            <person name="Davidsen T.M."/>
            <person name="Wayne K.J."/>
            <person name="Tettelin H."/>
            <person name="Glass J.I."/>
            <person name="Rusch D."/>
            <person name="Podicherti R."/>
            <person name="Tsui H.-C.T."/>
            <person name="Winkler M.E."/>
        </authorList>
    </citation>
    <scope>NUCLEOTIDE SEQUENCE</scope>
</reference>
<evidence type="ECO:0000256" key="2">
    <source>
        <dbReference type="ARBA" id="ARBA00022737"/>
    </source>
</evidence>
<keyword evidence="2" id="KW-0677">Repeat</keyword>
<proteinExistence type="predicted"/>
<gene>
    <name evidence="3" type="ORF">METZ01_LOCUS185454</name>
</gene>
<keyword evidence="1" id="KW-0433">Leucine-rich repeat</keyword>
<feature type="non-terminal residue" evidence="3">
    <location>
        <position position="540"/>
    </location>
</feature>
<dbReference type="Gene3D" id="2.60.120.200">
    <property type="match status" value="1"/>
</dbReference>
<sequence>MKQILTCLVLFSTLSFTTAQTNNSLSFDGVDDYVETFLNDLSGSEITIEYWFKGSYLSSAIRQQGGGQYICSGYSYHHPDDPDHILSNDGGDGDPIKVGAASIDGSWHHIAMTWKQDTENGYRSFLDGDLIDARNSSNSPLPGITDNLLLGAYNGTGQFLNGILDEIRIWDYSRSQEEIQSTMGSELTGDETGLTAYWKLNTGNGTTIYDHSGNSNHGTIYGATWTVSLTYVPDDNFEQALIDLGYDDVLDDYVVTDSINSVTFLDVSNDSISDLTGIEDFIALTTLWCYGNYQASGVLTSLDVSSNTALTELNCSYNQLDSLDVSNNTALTRLECQSNSIDSLDVSNNTALTHLDCGINWFVGGLDVSNNTALNWMDCQKNNLETLDVSNNTALTYLNCYYNNLTSLDVSNNTALDRLILTWNEVSSLDVSNNTALTYLSVIHNQLDTLDVSNNTALVGLFCSENNLDSLDISNHNALTWLECYSNAMSYLNMRNGITDALTIFNATDNSLTCIETLDPGYATANWTYANGNIDEGVTF</sequence>
<dbReference type="SUPFAM" id="SSF52058">
    <property type="entry name" value="L domain-like"/>
    <property type="match status" value="1"/>
</dbReference>
<dbReference type="EMBL" id="UINC01037306">
    <property type="protein sequence ID" value="SVB32600.1"/>
    <property type="molecule type" value="Genomic_DNA"/>
</dbReference>
<accession>A0A382D2F4</accession>
<dbReference type="AlphaFoldDB" id="A0A382D2F4"/>
<protein>
    <recommendedName>
        <fullName evidence="4">LamG-like jellyroll fold domain-containing protein</fullName>
    </recommendedName>
</protein>
<dbReference type="InterPro" id="IPR052574">
    <property type="entry name" value="CDIRP"/>
</dbReference>
<evidence type="ECO:0000313" key="3">
    <source>
        <dbReference type="EMBL" id="SVB32600.1"/>
    </source>
</evidence>
<dbReference type="SUPFAM" id="SSF49899">
    <property type="entry name" value="Concanavalin A-like lectins/glucanases"/>
    <property type="match status" value="1"/>
</dbReference>